<dbReference type="CDD" id="cd01300">
    <property type="entry name" value="YtcJ_like"/>
    <property type="match status" value="1"/>
</dbReference>
<dbReference type="InterPro" id="IPR013108">
    <property type="entry name" value="Amidohydro_3"/>
</dbReference>
<dbReference type="InterPro" id="IPR011059">
    <property type="entry name" value="Metal-dep_hydrolase_composite"/>
</dbReference>
<evidence type="ECO:0000259" key="1">
    <source>
        <dbReference type="Pfam" id="PF07969"/>
    </source>
</evidence>
<feature type="domain" description="Amidohydrolase 3" evidence="1">
    <location>
        <begin position="75"/>
        <end position="570"/>
    </location>
</feature>
<dbReference type="RefSeq" id="WP_338240148.1">
    <property type="nucleotide sequence ID" value="NZ_BQKE01000014.1"/>
</dbReference>
<dbReference type="InterPro" id="IPR033932">
    <property type="entry name" value="YtcJ-like"/>
</dbReference>
<protein>
    <submittedName>
        <fullName evidence="2">Amidohydrolase</fullName>
    </submittedName>
</protein>
<dbReference type="SUPFAM" id="SSF51556">
    <property type="entry name" value="Metallo-dependent hydrolases"/>
    <property type="match status" value="1"/>
</dbReference>
<dbReference type="Gene3D" id="2.30.40.10">
    <property type="entry name" value="Urease, subunit C, domain 1"/>
    <property type="match status" value="1"/>
</dbReference>
<dbReference type="GO" id="GO:0016810">
    <property type="term" value="F:hydrolase activity, acting on carbon-nitrogen (but not peptide) bonds"/>
    <property type="evidence" value="ECO:0007669"/>
    <property type="project" value="InterPro"/>
</dbReference>
<comment type="caution">
    <text evidence="2">The sequence shown here is derived from an EMBL/GenBank/DDBJ whole genome shotgun (WGS) entry which is preliminary data.</text>
</comment>
<dbReference type="PROSITE" id="PS01137">
    <property type="entry name" value="TATD_1"/>
    <property type="match status" value="1"/>
</dbReference>
<proteinExistence type="predicted"/>
<evidence type="ECO:0000313" key="2">
    <source>
        <dbReference type="EMBL" id="GJM65100.1"/>
    </source>
</evidence>
<reference evidence="2 3" key="1">
    <citation type="submission" date="2021-12" db="EMBL/GenBank/DDBJ databases">
        <title>Genome sequencing of bacteria with rrn-lacking chromosome and rrn-plasmid.</title>
        <authorList>
            <person name="Anda M."/>
            <person name="Iwasaki W."/>
        </authorList>
    </citation>
    <scope>NUCLEOTIDE SEQUENCE [LARGE SCALE GENOMIC DNA]</scope>
    <source>
        <strain evidence="2 3">NBRC 15940</strain>
    </source>
</reference>
<dbReference type="SUPFAM" id="SSF51338">
    <property type="entry name" value="Composite domain of metallo-dependent hydrolases"/>
    <property type="match status" value="1"/>
</dbReference>
<dbReference type="PANTHER" id="PTHR22642">
    <property type="entry name" value="IMIDAZOLONEPROPIONASE"/>
    <property type="match status" value="1"/>
</dbReference>
<dbReference type="Gene3D" id="3.20.20.140">
    <property type="entry name" value="Metal-dependent hydrolases"/>
    <property type="match status" value="1"/>
</dbReference>
<dbReference type="InterPro" id="IPR032466">
    <property type="entry name" value="Metal_Hydrolase"/>
</dbReference>
<dbReference type="Proteomes" id="UP001310022">
    <property type="component" value="Unassembled WGS sequence"/>
</dbReference>
<sequence>MKVFRIMSIGAAVLVGLFSFKVTTQPVADMIFLNGNIHTVNAQNEVVSAIAISEGKIIKVGTDQEILKFKGSNTQCIDLEEKMVIPGIIDAHIHPDAEADNRLSLNFPQTSTWKEAEQAIRAQINAHPHQQWFIGGTLGWIEDEEKDILGMGIPSHKKSLDAISTEVALGIYDIGYHAMLVNSKALELAGVTANTPDPKGGTINKDQNGEPTGVLRELAINYLVEKAVIDRSEAWRNKGLRPFMEEMTALGVTGMADAYTKKFSADAYLQLEEEGNLNQYIFGFITSPIDCSGKEAKAEQSRLIANRSRYKTELIQMDGVKYIMDGSAGGQTACMKAPFEGTHHCGDYRNDPVEVAQDIFEKDQAGIMVKAHAIGDRSINDMLEAVNACREVNPHGPRHSIAHCVFTDPQDIHKFADYDVIFEASPALWFPNDGAELIKKDLGEERIKWAWAVRQVVDQGGVVCYGSDWPVAPSPNPWYAMETMITRAKPGAPYGSKTWNPEAAIDLATALRIFTFNGAFSMNIEKVTGSLEAGKSADFLVLNQNLETIPANEIHETLPLMTVFQGKVVFQNEQL</sequence>
<accession>A0AAN4W5S7</accession>
<gene>
    <name evidence="2" type="ORF">PEDI_56520</name>
</gene>
<dbReference type="Gene3D" id="3.10.310.70">
    <property type="match status" value="1"/>
</dbReference>
<name>A0AAN4W5S7_9BACT</name>
<keyword evidence="3" id="KW-1185">Reference proteome</keyword>
<dbReference type="AlphaFoldDB" id="A0AAN4W5S7"/>
<dbReference type="InterPro" id="IPR018228">
    <property type="entry name" value="DNase_TatD-rel_CS"/>
</dbReference>
<dbReference type="PANTHER" id="PTHR22642:SF2">
    <property type="entry name" value="PROTEIN LONG AFTER FAR-RED 3"/>
    <property type="match status" value="1"/>
</dbReference>
<dbReference type="Pfam" id="PF07969">
    <property type="entry name" value="Amidohydro_3"/>
    <property type="match status" value="1"/>
</dbReference>
<evidence type="ECO:0000313" key="3">
    <source>
        <dbReference type="Proteomes" id="UP001310022"/>
    </source>
</evidence>
<organism evidence="2 3">
    <name type="scientific">Persicobacter diffluens</name>
    <dbReference type="NCBI Taxonomy" id="981"/>
    <lineage>
        <taxon>Bacteria</taxon>
        <taxon>Pseudomonadati</taxon>
        <taxon>Bacteroidota</taxon>
        <taxon>Cytophagia</taxon>
        <taxon>Cytophagales</taxon>
        <taxon>Persicobacteraceae</taxon>
        <taxon>Persicobacter</taxon>
    </lineage>
</organism>
<dbReference type="EMBL" id="BQKE01000014">
    <property type="protein sequence ID" value="GJM65100.1"/>
    <property type="molecule type" value="Genomic_DNA"/>
</dbReference>